<evidence type="ECO:0000313" key="8">
    <source>
        <dbReference type="EMBL" id="KAH7123171.1"/>
    </source>
</evidence>
<keyword evidence="5 7" id="KW-0472">Membrane</keyword>
<dbReference type="EMBL" id="JAGMUV010000023">
    <property type="protein sequence ID" value="KAH7123171.1"/>
    <property type="molecule type" value="Genomic_DNA"/>
</dbReference>
<dbReference type="GO" id="GO:0010961">
    <property type="term" value="P:intracellular magnesium ion homeostasis"/>
    <property type="evidence" value="ECO:0007669"/>
    <property type="project" value="TreeGrafter"/>
</dbReference>
<name>A0A9P9DPZ3_9HYPO</name>
<dbReference type="Proteomes" id="UP000738349">
    <property type="component" value="Unassembled WGS sequence"/>
</dbReference>
<protein>
    <submittedName>
        <fullName evidence="8">Magnesium transporter ALR2</fullName>
    </submittedName>
</protein>
<gene>
    <name evidence="8" type="ORF">EDB81DRAFT_813641</name>
</gene>
<dbReference type="Pfam" id="PF01544">
    <property type="entry name" value="CorA"/>
    <property type="match status" value="1"/>
</dbReference>
<dbReference type="FunFam" id="1.20.58.340:FF:000027">
    <property type="entry name" value="CorA family metal ion transporter (Eurofung)"/>
    <property type="match status" value="1"/>
</dbReference>
<comment type="caution">
    <text evidence="8">The sequence shown here is derived from an EMBL/GenBank/DDBJ whole genome shotgun (WGS) entry which is preliminary data.</text>
</comment>
<comment type="similarity">
    <text evidence="2">Belongs to the CorA metal ion transporter (MIT) (TC 1.A.35) family.</text>
</comment>
<dbReference type="PANTHER" id="PTHR21535:SF55">
    <property type="entry name" value="MAGNESIUM TRANSPORTER ALR1-RELATED"/>
    <property type="match status" value="1"/>
</dbReference>
<dbReference type="InterPro" id="IPR044089">
    <property type="entry name" value="Alr1-like"/>
</dbReference>
<dbReference type="InterPro" id="IPR045863">
    <property type="entry name" value="CorA_TM1_TM2"/>
</dbReference>
<evidence type="ECO:0000256" key="5">
    <source>
        <dbReference type="ARBA" id="ARBA00023136"/>
    </source>
</evidence>
<dbReference type="OrthoDB" id="29879at2759"/>
<keyword evidence="3 7" id="KW-0812">Transmembrane</keyword>
<dbReference type="GO" id="GO:0005886">
    <property type="term" value="C:plasma membrane"/>
    <property type="evidence" value="ECO:0007669"/>
    <property type="project" value="TreeGrafter"/>
</dbReference>
<dbReference type="CDD" id="cd12829">
    <property type="entry name" value="Alr1p-like"/>
    <property type="match status" value="1"/>
</dbReference>
<feature type="transmembrane region" description="Helical" evidence="7">
    <location>
        <begin position="542"/>
        <end position="565"/>
    </location>
</feature>
<evidence type="ECO:0000256" key="6">
    <source>
        <dbReference type="SAM" id="MobiDB-lite"/>
    </source>
</evidence>
<keyword evidence="9" id="KW-1185">Reference proteome</keyword>
<feature type="compositionally biased region" description="Low complexity" evidence="6">
    <location>
        <begin position="35"/>
        <end position="44"/>
    </location>
</feature>
<evidence type="ECO:0000256" key="3">
    <source>
        <dbReference type="ARBA" id="ARBA00022692"/>
    </source>
</evidence>
<dbReference type="Gene3D" id="1.20.58.340">
    <property type="entry name" value="Magnesium transport protein CorA, transmembrane region"/>
    <property type="match status" value="2"/>
</dbReference>
<proteinExistence type="inferred from homology"/>
<feature type="region of interest" description="Disordered" evidence="6">
    <location>
        <begin position="1"/>
        <end position="141"/>
    </location>
</feature>
<dbReference type="InterPro" id="IPR002523">
    <property type="entry name" value="MgTranspt_CorA/ZnTranspt_ZntB"/>
</dbReference>
<accession>A0A9P9DPZ3</accession>
<evidence type="ECO:0000256" key="1">
    <source>
        <dbReference type="ARBA" id="ARBA00004141"/>
    </source>
</evidence>
<dbReference type="GO" id="GO:0015095">
    <property type="term" value="F:magnesium ion transmembrane transporter activity"/>
    <property type="evidence" value="ECO:0007669"/>
    <property type="project" value="InterPro"/>
</dbReference>
<dbReference type="AlphaFoldDB" id="A0A9P9DPZ3"/>
<evidence type="ECO:0000256" key="4">
    <source>
        <dbReference type="ARBA" id="ARBA00022989"/>
    </source>
</evidence>
<dbReference type="SUPFAM" id="SSF144083">
    <property type="entry name" value="Magnesium transport protein CorA, transmembrane region"/>
    <property type="match status" value="1"/>
</dbReference>
<reference evidence="8" key="1">
    <citation type="journal article" date="2021" name="Nat. Commun.">
        <title>Genetic determinants of endophytism in the Arabidopsis root mycobiome.</title>
        <authorList>
            <person name="Mesny F."/>
            <person name="Miyauchi S."/>
            <person name="Thiergart T."/>
            <person name="Pickel B."/>
            <person name="Atanasova L."/>
            <person name="Karlsson M."/>
            <person name="Huettel B."/>
            <person name="Barry K.W."/>
            <person name="Haridas S."/>
            <person name="Chen C."/>
            <person name="Bauer D."/>
            <person name="Andreopoulos W."/>
            <person name="Pangilinan J."/>
            <person name="LaButti K."/>
            <person name="Riley R."/>
            <person name="Lipzen A."/>
            <person name="Clum A."/>
            <person name="Drula E."/>
            <person name="Henrissat B."/>
            <person name="Kohler A."/>
            <person name="Grigoriev I.V."/>
            <person name="Martin F.M."/>
            <person name="Hacquard S."/>
        </authorList>
    </citation>
    <scope>NUCLEOTIDE SEQUENCE</scope>
    <source>
        <strain evidence="8">MPI-CAGE-AT-0147</strain>
    </source>
</reference>
<dbReference type="SUPFAM" id="SSF143865">
    <property type="entry name" value="CorA soluble domain-like"/>
    <property type="match status" value="1"/>
</dbReference>
<sequence>MSDGEDIMSNAGRDAQLPDLDDHRQAIAVPHPRRSTSNSSNGTRPLDIDRVKGSTACSGGPERGEVGDDTPQVRPGGNASHRSTIASSRRRPASPKYSAETRRREQSTSEPAGIEERDGGTWGNEEGPVHTTSLGSDRWRRGLPRVADRNAASLATNRSAEGDVCCPVQKQHQRDRLHIDFDYLETLMTLGKPEQAARNVFSSLQSRSTPQHGLPVATADGDFINIRFEEATRANQEEDVAQRLADARQFRTDPNRFSFFSSTLGSTIHAAELSDLVSPGKDVRSLFSFPKGELGGVWWLNMNNPTGEEVRTICMAFGIHPLTIEDIRSQESHEKIELFPSYYFACFRSFKHMGKPDRVNYTPFNVYVVVFREGTISFSFVPNTHASQVQSRISMLKEHVLLSSDWICYALIDDIVDSFAPPIDRIGRETGMIEDQVFNARSNDVQEFSRKIGTARKNIMSLMRLLGGKADVLRAFTKRCNEDYNVTPQMDIGLFLSDVQDHVVTMINNLSHFEKILAHSHSNYLNQLSIDNIGQGNRANEFLRLVTVVTTVVLGMTVISGLFAMNVPVPWQDLNNVYAFLGIVSAVTLFALICLLAARGRRFI</sequence>
<keyword evidence="4 7" id="KW-1133">Transmembrane helix</keyword>
<dbReference type="PANTHER" id="PTHR21535">
    <property type="entry name" value="MAGNESIUM AND COBALT TRANSPORT PROTEIN/MITOCHONDRIAL IMPORT INNER MEMBRANE TRANSLOCASE SUBUNIT TIM8"/>
    <property type="match status" value="1"/>
</dbReference>
<evidence type="ECO:0000256" key="2">
    <source>
        <dbReference type="ARBA" id="ARBA00009765"/>
    </source>
</evidence>
<comment type="subcellular location">
    <subcellularLocation>
        <location evidence="1">Membrane</location>
        <topology evidence="1">Multi-pass membrane protein</topology>
    </subcellularLocation>
</comment>
<evidence type="ECO:0000313" key="9">
    <source>
        <dbReference type="Proteomes" id="UP000738349"/>
    </source>
</evidence>
<organism evidence="8 9">
    <name type="scientific">Dactylonectria macrodidyma</name>
    <dbReference type="NCBI Taxonomy" id="307937"/>
    <lineage>
        <taxon>Eukaryota</taxon>
        <taxon>Fungi</taxon>
        <taxon>Dikarya</taxon>
        <taxon>Ascomycota</taxon>
        <taxon>Pezizomycotina</taxon>
        <taxon>Sordariomycetes</taxon>
        <taxon>Hypocreomycetidae</taxon>
        <taxon>Hypocreales</taxon>
        <taxon>Nectriaceae</taxon>
        <taxon>Dactylonectria</taxon>
    </lineage>
</organism>
<evidence type="ECO:0000256" key="7">
    <source>
        <dbReference type="SAM" id="Phobius"/>
    </source>
</evidence>
<dbReference type="InterPro" id="IPR045861">
    <property type="entry name" value="CorA_cytoplasmic_dom"/>
</dbReference>
<dbReference type="Gene3D" id="3.30.460.20">
    <property type="entry name" value="CorA soluble domain-like"/>
    <property type="match status" value="1"/>
</dbReference>
<feature type="transmembrane region" description="Helical" evidence="7">
    <location>
        <begin position="577"/>
        <end position="598"/>
    </location>
</feature>